<dbReference type="HOGENOM" id="CLU_3328256_0_0_6"/>
<accession>F4HEG0</accession>
<sequence>MIVQAKLPLFCLPALSICASFSKTLVCFCIEVIFYETE</sequence>
<name>F4HEG0_GALAU</name>
<dbReference type="KEGG" id="gan:UMN179_02033"/>
<evidence type="ECO:0000313" key="2">
    <source>
        <dbReference type="Proteomes" id="UP000006908"/>
    </source>
</evidence>
<gene>
    <name evidence="1" type="ordered locus">UMN179_02033</name>
</gene>
<reference evidence="1 2" key="1">
    <citation type="journal article" date="2011" name="J. Bacteriol.">
        <title>Complete genome sequence of Gallibacterium anatis strain UMN179, isolated from a laying hen with peritonitis.</title>
        <authorList>
            <person name="Johnson T.J."/>
            <person name="Fernandez-Alarcon C."/>
            <person name="Bojesen A.M."/>
            <person name="Nolan L.K."/>
            <person name="Trampel D.W."/>
            <person name="Seemann T."/>
        </authorList>
    </citation>
    <scope>NUCLEOTIDE SEQUENCE [LARGE SCALE GENOMIC DNA]</scope>
    <source>
        <strain evidence="1 2">UMN179</strain>
    </source>
</reference>
<organism evidence="1 2">
    <name type="scientific">Gallibacterium anatis (strain UMN179)</name>
    <name type="common">Pasteurella anatis</name>
    <dbReference type="NCBI Taxonomy" id="1005058"/>
    <lineage>
        <taxon>Bacteria</taxon>
        <taxon>Pseudomonadati</taxon>
        <taxon>Pseudomonadota</taxon>
        <taxon>Gammaproteobacteria</taxon>
        <taxon>Pasteurellales</taxon>
        <taxon>Pasteurellaceae</taxon>
        <taxon>Gallibacterium</taxon>
    </lineage>
</organism>
<dbReference type="AlphaFoldDB" id="F4HEG0"/>
<dbReference type="EMBL" id="CP002667">
    <property type="protein sequence ID" value="AEC18046.1"/>
    <property type="molecule type" value="Genomic_DNA"/>
</dbReference>
<evidence type="ECO:0000313" key="1">
    <source>
        <dbReference type="EMBL" id="AEC18046.1"/>
    </source>
</evidence>
<dbReference type="Proteomes" id="UP000006908">
    <property type="component" value="Chromosome"/>
</dbReference>
<protein>
    <submittedName>
        <fullName evidence="1">Uncharacterized protein</fullName>
    </submittedName>
</protein>
<dbReference type="STRING" id="1005058.UMN179_02033"/>
<proteinExistence type="predicted"/>